<dbReference type="AlphaFoldDB" id="A0A0A8YHG8"/>
<sequence>MLQFASFRVQHLKGTAPPSRYIQVLFLGDSSYS</sequence>
<reference evidence="1" key="1">
    <citation type="submission" date="2014-09" db="EMBL/GenBank/DDBJ databases">
        <authorList>
            <person name="Magalhaes I.L.F."/>
            <person name="Oliveira U."/>
            <person name="Santos F.R."/>
            <person name="Vidigal T.H.D.A."/>
            <person name="Brescovit A.D."/>
            <person name="Santos A.J."/>
        </authorList>
    </citation>
    <scope>NUCLEOTIDE SEQUENCE</scope>
    <source>
        <tissue evidence="1">Shoot tissue taken approximately 20 cm above the soil surface</tissue>
    </source>
</reference>
<dbReference type="EMBL" id="GBRH01271956">
    <property type="protein sequence ID" value="JAD25939.1"/>
    <property type="molecule type" value="Transcribed_RNA"/>
</dbReference>
<reference evidence="1" key="2">
    <citation type="journal article" date="2015" name="Data Brief">
        <title>Shoot transcriptome of the giant reed, Arundo donax.</title>
        <authorList>
            <person name="Barrero R.A."/>
            <person name="Guerrero F.D."/>
            <person name="Moolhuijzen P."/>
            <person name="Goolsby J.A."/>
            <person name="Tidwell J."/>
            <person name="Bellgard S.E."/>
            <person name="Bellgard M.I."/>
        </authorList>
    </citation>
    <scope>NUCLEOTIDE SEQUENCE</scope>
    <source>
        <tissue evidence="1">Shoot tissue taken approximately 20 cm above the soil surface</tissue>
    </source>
</reference>
<protein>
    <submittedName>
        <fullName evidence="1">Uncharacterized protein</fullName>
    </submittedName>
</protein>
<proteinExistence type="predicted"/>
<organism evidence="1">
    <name type="scientific">Arundo donax</name>
    <name type="common">Giant reed</name>
    <name type="synonym">Donax arundinaceus</name>
    <dbReference type="NCBI Taxonomy" id="35708"/>
    <lineage>
        <taxon>Eukaryota</taxon>
        <taxon>Viridiplantae</taxon>
        <taxon>Streptophyta</taxon>
        <taxon>Embryophyta</taxon>
        <taxon>Tracheophyta</taxon>
        <taxon>Spermatophyta</taxon>
        <taxon>Magnoliopsida</taxon>
        <taxon>Liliopsida</taxon>
        <taxon>Poales</taxon>
        <taxon>Poaceae</taxon>
        <taxon>PACMAD clade</taxon>
        <taxon>Arundinoideae</taxon>
        <taxon>Arundineae</taxon>
        <taxon>Arundo</taxon>
    </lineage>
</organism>
<name>A0A0A8YHG8_ARUDO</name>
<evidence type="ECO:0000313" key="1">
    <source>
        <dbReference type="EMBL" id="JAD25939.1"/>
    </source>
</evidence>
<accession>A0A0A8YHG8</accession>